<dbReference type="KEGG" id="scya:EJ357_37225"/>
<name>A0A3S9MGU9_9ACTN</name>
<dbReference type="EMBL" id="CP034539">
    <property type="protein sequence ID" value="AZQ38403.1"/>
    <property type="molecule type" value="Genomic_DNA"/>
</dbReference>
<gene>
    <name evidence="1" type="ORF">EJ357_37225</name>
</gene>
<accession>A0A3S9MGU9</accession>
<organism evidence="1 2">
    <name type="scientific">Streptomyces cyaneochromogenes</name>
    <dbReference type="NCBI Taxonomy" id="2496836"/>
    <lineage>
        <taxon>Bacteria</taxon>
        <taxon>Bacillati</taxon>
        <taxon>Actinomycetota</taxon>
        <taxon>Actinomycetes</taxon>
        <taxon>Kitasatosporales</taxon>
        <taxon>Streptomycetaceae</taxon>
        <taxon>Streptomyces</taxon>
    </lineage>
</organism>
<dbReference type="OrthoDB" id="515062at85011"/>
<evidence type="ECO:0000313" key="2">
    <source>
        <dbReference type="Proteomes" id="UP000280298"/>
    </source>
</evidence>
<evidence type="ECO:0000313" key="1">
    <source>
        <dbReference type="EMBL" id="AZQ38403.1"/>
    </source>
</evidence>
<sequence length="74" mass="7912">MPPDRAALGGHVELGLEAHLVVVQVARDRHPCALAGQALRTAHVADYRGLFDRFSLDLGQCLPDAARSSPAPTR</sequence>
<keyword evidence="2" id="KW-1185">Reference proteome</keyword>
<dbReference type="Proteomes" id="UP000280298">
    <property type="component" value="Chromosome"/>
</dbReference>
<proteinExistence type="predicted"/>
<reference evidence="1 2" key="1">
    <citation type="journal article" date="2019" name="Int. J. Syst. Evol. Microbiol.">
        <title>Streptomyces cyaneochromogenes sp. nov., a blue pigment-producing actinomycete from manganese-contaminated soil.</title>
        <authorList>
            <person name="Tang X."/>
            <person name="Zhao J."/>
            <person name="Li K."/>
            <person name="Chen Z."/>
            <person name="Sun Y."/>
            <person name="Gao J."/>
        </authorList>
    </citation>
    <scope>NUCLEOTIDE SEQUENCE [LARGE SCALE GENOMIC DNA]</scope>
    <source>
        <strain evidence="1 2">MK-45</strain>
    </source>
</reference>
<protein>
    <submittedName>
        <fullName evidence="1">Uncharacterized protein</fullName>
    </submittedName>
</protein>
<dbReference type="RefSeq" id="WP_126396061.1">
    <property type="nucleotide sequence ID" value="NZ_CP034539.1"/>
</dbReference>
<dbReference type="AlphaFoldDB" id="A0A3S9MGU9"/>